<dbReference type="Proteomes" id="UP001139646">
    <property type="component" value="Unassembled WGS sequence"/>
</dbReference>
<evidence type="ECO:0000256" key="2">
    <source>
        <dbReference type="ARBA" id="ARBA00022692"/>
    </source>
</evidence>
<organism evidence="10 11">
    <name type="scientific">Colwellia maritima</name>
    <dbReference type="NCBI Taxonomy" id="2912588"/>
    <lineage>
        <taxon>Bacteria</taxon>
        <taxon>Pseudomonadati</taxon>
        <taxon>Pseudomonadota</taxon>
        <taxon>Gammaproteobacteria</taxon>
        <taxon>Alteromonadales</taxon>
        <taxon>Colwelliaceae</taxon>
        <taxon>Colwellia</taxon>
    </lineage>
</organism>
<dbReference type="PANTHER" id="PTHR43394:SF1">
    <property type="entry name" value="ATP-BINDING CASSETTE SUB-FAMILY B MEMBER 10, MITOCHONDRIAL"/>
    <property type="match status" value="1"/>
</dbReference>
<dbReference type="PROSITE" id="PS00211">
    <property type="entry name" value="ABC_TRANSPORTER_1"/>
    <property type="match status" value="1"/>
</dbReference>
<dbReference type="PROSITE" id="PS50929">
    <property type="entry name" value="ABC_TM1F"/>
    <property type="match status" value="1"/>
</dbReference>
<dbReference type="SUPFAM" id="SSF52540">
    <property type="entry name" value="P-loop containing nucleoside triphosphate hydrolases"/>
    <property type="match status" value="1"/>
</dbReference>
<keyword evidence="6 7" id="KW-0472">Membrane</keyword>
<comment type="subcellular location">
    <subcellularLocation>
        <location evidence="1">Cell membrane</location>
        <topology evidence="1">Multi-pass membrane protein</topology>
    </subcellularLocation>
</comment>
<keyword evidence="5 7" id="KW-1133">Transmembrane helix</keyword>
<evidence type="ECO:0000313" key="10">
    <source>
        <dbReference type="EMBL" id="MCI2285439.1"/>
    </source>
</evidence>
<feature type="transmembrane region" description="Helical" evidence="7">
    <location>
        <begin position="50"/>
        <end position="73"/>
    </location>
</feature>
<gene>
    <name evidence="10" type="ORF">L3081_21170</name>
</gene>
<keyword evidence="3" id="KW-0547">Nucleotide-binding</keyword>
<evidence type="ECO:0000313" key="11">
    <source>
        <dbReference type="Proteomes" id="UP001139646"/>
    </source>
</evidence>
<dbReference type="Gene3D" id="1.20.1560.10">
    <property type="entry name" value="ABC transporter type 1, transmembrane domain"/>
    <property type="match status" value="1"/>
</dbReference>
<keyword evidence="4 10" id="KW-0067">ATP-binding</keyword>
<reference evidence="10" key="1">
    <citation type="submission" date="2022-01" db="EMBL/GenBank/DDBJ databases">
        <title>Colwellia maritima, isolated from seawater.</title>
        <authorList>
            <person name="Kristyanto S."/>
            <person name="Jung J."/>
            <person name="Jeon C.O."/>
        </authorList>
    </citation>
    <scope>NUCLEOTIDE SEQUENCE</scope>
    <source>
        <strain evidence="10">MSW7</strain>
    </source>
</reference>
<dbReference type="SUPFAM" id="SSF90123">
    <property type="entry name" value="ABC transporter transmembrane region"/>
    <property type="match status" value="1"/>
</dbReference>
<dbReference type="PROSITE" id="PS50893">
    <property type="entry name" value="ABC_TRANSPORTER_2"/>
    <property type="match status" value="1"/>
</dbReference>
<dbReference type="GO" id="GO:0005524">
    <property type="term" value="F:ATP binding"/>
    <property type="evidence" value="ECO:0007669"/>
    <property type="project" value="UniProtKB-KW"/>
</dbReference>
<feature type="transmembrane region" description="Helical" evidence="7">
    <location>
        <begin position="15"/>
        <end position="38"/>
    </location>
</feature>
<evidence type="ECO:0000259" key="8">
    <source>
        <dbReference type="PROSITE" id="PS50893"/>
    </source>
</evidence>
<feature type="transmembrane region" description="Helical" evidence="7">
    <location>
        <begin position="241"/>
        <end position="264"/>
    </location>
</feature>
<dbReference type="Pfam" id="PF00664">
    <property type="entry name" value="ABC_membrane"/>
    <property type="match status" value="1"/>
</dbReference>
<keyword evidence="11" id="KW-1185">Reference proteome</keyword>
<dbReference type="Gene3D" id="3.40.50.300">
    <property type="entry name" value="P-loop containing nucleotide triphosphate hydrolases"/>
    <property type="match status" value="1"/>
</dbReference>
<dbReference type="InterPro" id="IPR017871">
    <property type="entry name" value="ABC_transporter-like_CS"/>
</dbReference>
<accession>A0ABS9X5E2</accession>
<evidence type="ECO:0000256" key="5">
    <source>
        <dbReference type="ARBA" id="ARBA00022989"/>
    </source>
</evidence>
<dbReference type="PANTHER" id="PTHR43394">
    <property type="entry name" value="ATP-DEPENDENT PERMEASE MDL1, MITOCHONDRIAL"/>
    <property type="match status" value="1"/>
</dbReference>
<feature type="domain" description="ABC transporter" evidence="8">
    <location>
        <begin position="337"/>
        <end position="559"/>
    </location>
</feature>
<dbReference type="InterPro" id="IPR027417">
    <property type="entry name" value="P-loop_NTPase"/>
</dbReference>
<feature type="domain" description="ABC transmembrane type-1" evidence="9">
    <location>
        <begin position="18"/>
        <end position="302"/>
    </location>
</feature>
<evidence type="ECO:0000256" key="6">
    <source>
        <dbReference type="ARBA" id="ARBA00023136"/>
    </source>
</evidence>
<evidence type="ECO:0000256" key="4">
    <source>
        <dbReference type="ARBA" id="ARBA00022840"/>
    </source>
</evidence>
<proteinExistence type="predicted"/>
<protein>
    <submittedName>
        <fullName evidence="10">ABC transporter ATP-binding protein/permease</fullName>
    </submittedName>
</protein>
<dbReference type="InterPro" id="IPR036640">
    <property type="entry name" value="ABC1_TM_sf"/>
</dbReference>
<dbReference type="RefSeq" id="WP_242288322.1">
    <property type="nucleotide sequence ID" value="NZ_JAKKSL010000005.1"/>
</dbReference>
<comment type="caution">
    <text evidence="10">The sequence shown here is derived from an EMBL/GenBank/DDBJ whole genome shotgun (WGS) entry which is preliminary data.</text>
</comment>
<dbReference type="SMART" id="SM00382">
    <property type="entry name" value="AAA"/>
    <property type="match status" value="1"/>
</dbReference>
<evidence type="ECO:0000256" key="3">
    <source>
        <dbReference type="ARBA" id="ARBA00022741"/>
    </source>
</evidence>
<dbReference type="InterPro" id="IPR003593">
    <property type="entry name" value="AAA+_ATPase"/>
</dbReference>
<dbReference type="Pfam" id="PF00005">
    <property type="entry name" value="ABC_tran"/>
    <property type="match status" value="1"/>
</dbReference>
<evidence type="ECO:0000259" key="9">
    <source>
        <dbReference type="PROSITE" id="PS50929"/>
    </source>
</evidence>
<feature type="transmembrane region" description="Helical" evidence="7">
    <location>
        <begin position="276"/>
        <end position="298"/>
    </location>
</feature>
<evidence type="ECO:0000256" key="7">
    <source>
        <dbReference type="SAM" id="Phobius"/>
    </source>
</evidence>
<evidence type="ECO:0000256" key="1">
    <source>
        <dbReference type="ARBA" id="ARBA00004651"/>
    </source>
</evidence>
<dbReference type="InterPro" id="IPR039421">
    <property type="entry name" value="Type_1_exporter"/>
</dbReference>
<name>A0ABS9X5E2_9GAMM</name>
<dbReference type="InterPro" id="IPR011527">
    <property type="entry name" value="ABC1_TM_dom"/>
</dbReference>
<feature type="transmembrane region" description="Helical" evidence="7">
    <location>
        <begin position="159"/>
        <end position="178"/>
    </location>
</feature>
<keyword evidence="2 7" id="KW-0812">Transmembrane</keyword>
<dbReference type="EMBL" id="JAKKSL010000005">
    <property type="protein sequence ID" value="MCI2285439.1"/>
    <property type="molecule type" value="Genomic_DNA"/>
</dbReference>
<dbReference type="InterPro" id="IPR003439">
    <property type="entry name" value="ABC_transporter-like_ATP-bd"/>
</dbReference>
<feature type="transmembrane region" description="Helical" evidence="7">
    <location>
        <begin position="129"/>
        <end position="153"/>
    </location>
</feature>
<sequence length="559" mass="61813">MTFYHFFSLLKNHKLPLLVAIALMVIESIVSLSVPWFAGKFSESVLDGKTLFNLSYIQIALLWLSLFVLQALLRFLSTYKVNFIGAQMLTELSCRLYDHIQLLPVKYFSNTKKGETLALLSNDVSIISYFLSGILTGLVPATLILLGALILMATINTTITLIIMLMVPAFFVVVKLLGKGIRPISENLVQRQADGVAIASENLSIIKLVKAFSREKSESNRFKSNAHEIQKLRKKQLKIQAILSPVLQLLVSTGVLVVVVVSAMHYQSGNLTMPDLITLLMYGMLFARPMSTLANLYGQTQQALGSSKRLNNVFNISPEPNNHAEEDNSENQLHGNITFNKVDFSYEPNEPLLNDINITIQPKQKVLILGPNGTGKSTLLHLLVRFIEPTSGEITIGEQPLNHFRLSTVRNSVGLVSQDIALCSGSIADNIAFGYPQASFAEIENAAKKAGAHSFITALENGYKTQVGENGVLLSGGQRQRISLARALMTEPSILLLDEPTSMIDSEAKTSFKDSFNEVLKHKTVIMVSHEHHLVDIADHVYEMKNHQLVAVNPKENCE</sequence>